<name>A0AA85IX13_TRIRE</name>
<dbReference type="Proteomes" id="UP000050795">
    <property type="component" value="Unassembled WGS sequence"/>
</dbReference>
<keyword evidence="2" id="KW-0963">Cytoplasm</keyword>
<reference evidence="8" key="1">
    <citation type="submission" date="2022-06" db="EMBL/GenBank/DDBJ databases">
        <authorList>
            <person name="Berger JAMES D."/>
            <person name="Berger JAMES D."/>
        </authorList>
    </citation>
    <scope>NUCLEOTIDE SEQUENCE [LARGE SCALE GENOMIC DNA]</scope>
</reference>
<dbReference type="InterPro" id="IPR015943">
    <property type="entry name" value="WD40/YVTN_repeat-like_dom_sf"/>
</dbReference>
<dbReference type="SMART" id="SM00320">
    <property type="entry name" value="WD40"/>
    <property type="match status" value="5"/>
</dbReference>
<dbReference type="PANTHER" id="PTHR12442:SF22">
    <property type="entry name" value="CYTOPLASMIC DYNEIN 1 INTERMEDIATE CHAIN-RELATED"/>
    <property type="match status" value="1"/>
</dbReference>
<keyword evidence="6" id="KW-0175">Coiled coil</keyword>
<accession>A0AA85IX13</accession>
<dbReference type="GO" id="GO:0045503">
    <property type="term" value="F:dynein light chain binding"/>
    <property type="evidence" value="ECO:0007669"/>
    <property type="project" value="TreeGrafter"/>
</dbReference>
<keyword evidence="4" id="KW-0677">Repeat</keyword>
<sequence length="647" mass="72372">MSDRKAELERKKAKLLALREEKKKREESKKPDIDAIDKLQTADDLLKGLGLPAMPSSSSLNLRELESPSSTISDGLPRVPKKRKNLQTSEIFEVVITSEVIAYDKETQTLEEPEEREILTYDESSRDEVDAKAALAELEKMPHIGVSRVGQTGVGVLDKIDGIRTVSEAAGDEGALNDPEHTEVNTLTEEEKSRIMSSESFLRFFQRSSRIVERVLSRNEDLFQEYTGEDDHEAKESDELLTVSLEFFDDRWSKNRKVTDLDWSTIFPELCLAAYNSNEQSAHEPEGVCLVWNIKYPKLKTPEHVFHCQSAVTSASLSRFHPNIVVAGTYSGQIVLWDSRVLKRTPVQRSPLTSWAHTHPVFAITLVGTQNAHNIISLGTDGSLCAWSLEMLSQPREKTKVCEMSSGGLFDVYPTCMSFFANDVNNYAVGAENGNAYCGQRHSSRTGTADESSRHVTYKGHKAPLTAISTHPSPGAFSFSSFFLTASFDWTVRLWSTRENKPIYTFDDYSDYVYDVSWSPVHPAVFASGDGTGYISVWNVNQEPEVPVARRMLLSSSNIGVPSTSLSSSISAVDVVSINKCRWHTSGSYLAAGDDIGRVSICNVHESLSQPNTEDWSTFAHVLADFKHYEMEPEMIDSEHQQQQQHF</sequence>
<organism evidence="8 9">
    <name type="scientific">Trichobilharzia regenti</name>
    <name type="common">Nasal bird schistosome</name>
    <dbReference type="NCBI Taxonomy" id="157069"/>
    <lineage>
        <taxon>Eukaryota</taxon>
        <taxon>Metazoa</taxon>
        <taxon>Spiralia</taxon>
        <taxon>Lophotrochozoa</taxon>
        <taxon>Platyhelminthes</taxon>
        <taxon>Trematoda</taxon>
        <taxon>Digenea</taxon>
        <taxon>Strigeidida</taxon>
        <taxon>Schistosomatoidea</taxon>
        <taxon>Schistosomatidae</taxon>
        <taxon>Trichobilharzia</taxon>
    </lineage>
</organism>
<evidence type="ECO:0000256" key="1">
    <source>
        <dbReference type="ARBA" id="ARBA00004496"/>
    </source>
</evidence>
<dbReference type="GO" id="GO:0005737">
    <property type="term" value="C:cytoplasm"/>
    <property type="evidence" value="ECO:0007669"/>
    <property type="project" value="UniProtKB-SubCell"/>
</dbReference>
<evidence type="ECO:0000256" key="4">
    <source>
        <dbReference type="ARBA" id="ARBA00022737"/>
    </source>
</evidence>
<dbReference type="InterPro" id="IPR036322">
    <property type="entry name" value="WD40_repeat_dom_sf"/>
</dbReference>
<reference evidence="9" key="2">
    <citation type="submission" date="2023-11" db="UniProtKB">
        <authorList>
            <consortium name="WormBaseParasite"/>
        </authorList>
    </citation>
    <scope>IDENTIFICATION</scope>
</reference>
<evidence type="ECO:0000313" key="9">
    <source>
        <dbReference type="WBParaSite" id="TREG1_108950.2"/>
    </source>
</evidence>
<dbReference type="GO" id="GO:0045504">
    <property type="term" value="F:dynein heavy chain binding"/>
    <property type="evidence" value="ECO:0007669"/>
    <property type="project" value="TreeGrafter"/>
</dbReference>
<evidence type="ECO:0008006" key="10">
    <source>
        <dbReference type="Google" id="ProtNLM"/>
    </source>
</evidence>
<dbReference type="InterPro" id="IPR001680">
    <property type="entry name" value="WD40_rpt"/>
</dbReference>
<feature type="coiled-coil region" evidence="6">
    <location>
        <begin position="1"/>
        <end position="28"/>
    </location>
</feature>
<feature type="compositionally biased region" description="Low complexity" evidence="7">
    <location>
        <begin position="55"/>
        <end position="70"/>
    </location>
</feature>
<dbReference type="InterPro" id="IPR050687">
    <property type="entry name" value="Dynein_IC"/>
</dbReference>
<dbReference type="PROSITE" id="PS50082">
    <property type="entry name" value="WD_REPEATS_2"/>
    <property type="match status" value="1"/>
</dbReference>
<evidence type="ECO:0000256" key="3">
    <source>
        <dbReference type="ARBA" id="ARBA00022574"/>
    </source>
</evidence>
<dbReference type="SUPFAM" id="SSF50978">
    <property type="entry name" value="WD40 repeat-like"/>
    <property type="match status" value="1"/>
</dbReference>
<dbReference type="GO" id="GO:0005868">
    <property type="term" value="C:cytoplasmic dynein complex"/>
    <property type="evidence" value="ECO:0007669"/>
    <property type="project" value="TreeGrafter"/>
</dbReference>
<feature type="region of interest" description="Disordered" evidence="7">
    <location>
        <begin position="49"/>
        <end position="79"/>
    </location>
</feature>
<comment type="subcellular location">
    <subcellularLocation>
        <location evidence="1">Cytoplasm</location>
    </subcellularLocation>
</comment>
<evidence type="ECO:0000313" key="8">
    <source>
        <dbReference type="Proteomes" id="UP000050795"/>
    </source>
</evidence>
<dbReference type="Gene3D" id="2.130.10.10">
    <property type="entry name" value="YVTN repeat-like/Quinoprotein amine dehydrogenase"/>
    <property type="match status" value="2"/>
</dbReference>
<protein>
    <recommendedName>
        <fullName evidence="10">WD_REPEATS_REGION domain-containing protein</fullName>
    </recommendedName>
</protein>
<dbReference type="WBParaSite" id="TREG1_108950.2">
    <property type="protein sequence ID" value="TREG1_108950.2"/>
    <property type="gene ID" value="TREG1_108950"/>
</dbReference>
<dbReference type="Pfam" id="PF00400">
    <property type="entry name" value="WD40"/>
    <property type="match status" value="2"/>
</dbReference>
<dbReference type="GO" id="GO:0010970">
    <property type="term" value="P:transport along microtubule"/>
    <property type="evidence" value="ECO:0007669"/>
    <property type="project" value="TreeGrafter"/>
</dbReference>
<evidence type="ECO:0000256" key="5">
    <source>
        <dbReference type="PROSITE-ProRule" id="PRU00221"/>
    </source>
</evidence>
<evidence type="ECO:0000256" key="2">
    <source>
        <dbReference type="ARBA" id="ARBA00022490"/>
    </source>
</evidence>
<keyword evidence="3 5" id="KW-0853">WD repeat</keyword>
<evidence type="ECO:0000256" key="6">
    <source>
        <dbReference type="SAM" id="Coils"/>
    </source>
</evidence>
<evidence type="ECO:0000256" key="7">
    <source>
        <dbReference type="SAM" id="MobiDB-lite"/>
    </source>
</evidence>
<feature type="repeat" description="WD" evidence="5">
    <location>
        <begin position="458"/>
        <end position="505"/>
    </location>
</feature>
<dbReference type="PANTHER" id="PTHR12442">
    <property type="entry name" value="DYNEIN INTERMEDIATE CHAIN"/>
    <property type="match status" value="1"/>
</dbReference>
<dbReference type="AlphaFoldDB" id="A0AA85IX13"/>
<keyword evidence="8" id="KW-1185">Reference proteome</keyword>
<proteinExistence type="predicted"/>